<keyword evidence="3" id="KW-1185">Reference proteome</keyword>
<evidence type="ECO:0000313" key="3">
    <source>
        <dbReference type="Proteomes" id="UP000077755"/>
    </source>
</evidence>
<reference evidence="2" key="1">
    <citation type="journal article" date="2016" name="Nat. Genet.">
        <title>A high-quality carrot genome assembly provides new insights into carotenoid accumulation and asterid genome evolution.</title>
        <authorList>
            <person name="Iorizzo M."/>
            <person name="Ellison S."/>
            <person name="Senalik D."/>
            <person name="Zeng P."/>
            <person name="Satapoomin P."/>
            <person name="Huang J."/>
            <person name="Bowman M."/>
            <person name="Iovene M."/>
            <person name="Sanseverino W."/>
            <person name="Cavagnaro P."/>
            <person name="Yildiz M."/>
            <person name="Macko-Podgorni A."/>
            <person name="Moranska E."/>
            <person name="Grzebelus E."/>
            <person name="Grzebelus D."/>
            <person name="Ashrafi H."/>
            <person name="Zheng Z."/>
            <person name="Cheng S."/>
            <person name="Spooner D."/>
            <person name="Van Deynze A."/>
            <person name="Simon P."/>
        </authorList>
    </citation>
    <scope>NUCLEOTIDE SEQUENCE</scope>
    <source>
        <tissue evidence="2">Leaf</tissue>
    </source>
</reference>
<proteinExistence type="predicted"/>
<dbReference type="Gramene" id="KZN08234">
    <property type="protein sequence ID" value="KZN08234"/>
    <property type="gene ID" value="DCAR_001299"/>
</dbReference>
<sequence>MCSREFRVEVSEIRNVVFWKDEVSSEKKNTDSLFSSKSSQAQTVEDSVKSSLHPEVMSVGALSNKSDDKSVGSSVELLQDSCDDSINYIEPVSEELRYRQARMKNWNRVAESGTSLFSGEKLLGRRALMNLPGTISIPENGIAGANVSSTITRIMTLFPMIIKSKGGRMRKGRKFGCFDKNRRQKRKKEVVPDWMIGRYVRVWNSAKTRKARGKMIEVRKKKVKGTEQGKQGEMGNISAEDIYHLGVTLGLKPTKDERQMIDLIEGRL</sequence>
<feature type="compositionally biased region" description="Polar residues" evidence="1">
    <location>
        <begin position="31"/>
        <end position="45"/>
    </location>
</feature>
<evidence type="ECO:0000256" key="1">
    <source>
        <dbReference type="SAM" id="MobiDB-lite"/>
    </source>
</evidence>
<feature type="region of interest" description="Disordered" evidence="1">
    <location>
        <begin position="30"/>
        <end position="51"/>
    </location>
</feature>
<reference evidence="2" key="2">
    <citation type="submission" date="2022-03" db="EMBL/GenBank/DDBJ databases">
        <title>Draft title - Genomic analysis of global carrot germplasm unveils the trajectory of domestication and the origin of high carotenoid orange carrot.</title>
        <authorList>
            <person name="Iorizzo M."/>
            <person name="Ellison S."/>
            <person name="Senalik D."/>
            <person name="Macko-Podgorni A."/>
            <person name="Grzebelus D."/>
            <person name="Bostan H."/>
            <person name="Rolling W."/>
            <person name="Curaba J."/>
            <person name="Simon P."/>
        </authorList>
    </citation>
    <scope>NUCLEOTIDE SEQUENCE</scope>
    <source>
        <tissue evidence="2">Leaf</tissue>
    </source>
</reference>
<name>A0A166FVL9_DAUCS</name>
<accession>A0A166FVL9</accession>
<gene>
    <name evidence="2" type="ORF">DCAR_0100727</name>
</gene>
<evidence type="ECO:0000313" key="2">
    <source>
        <dbReference type="EMBL" id="WOG81576.1"/>
    </source>
</evidence>
<organism evidence="2 3">
    <name type="scientific">Daucus carota subsp. sativus</name>
    <name type="common">Carrot</name>
    <dbReference type="NCBI Taxonomy" id="79200"/>
    <lineage>
        <taxon>Eukaryota</taxon>
        <taxon>Viridiplantae</taxon>
        <taxon>Streptophyta</taxon>
        <taxon>Embryophyta</taxon>
        <taxon>Tracheophyta</taxon>
        <taxon>Spermatophyta</taxon>
        <taxon>Magnoliopsida</taxon>
        <taxon>eudicotyledons</taxon>
        <taxon>Gunneridae</taxon>
        <taxon>Pentapetalae</taxon>
        <taxon>asterids</taxon>
        <taxon>campanulids</taxon>
        <taxon>Apiales</taxon>
        <taxon>Apiaceae</taxon>
        <taxon>Apioideae</taxon>
        <taxon>Scandiceae</taxon>
        <taxon>Daucinae</taxon>
        <taxon>Daucus</taxon>
        <taxon>Daucus sect. Daucus</taxon>
    </lineage>
</organism>
<protein>
    <submittedName>
        <fullName evidence="2">Uncharacterized protein</fullName>
    </submittedName>
</protein>
<dbReference type="Proteomes" id="UP000077755">
    <property type="component" value="Chromosome 1"/>
</dbReference>
<dbReference type="EMBL" id="CP093343">
    <property type="protein sequence ID" value="WOG81576.1"/>
    <property type="molecule type" value="Genomic_DNA"/>
</dbReference>
<dbReference type="AlphaFoldDB" id="A0A166FVL9"/>